<geneLocation type="plasmid" evidence="1">
    <name>pCPT1</name>
</geneLocation>
<protein>
    <submittedName>
        <fullName evidence="1">Uncharacterized protein</fullName>
    </submittedName>
</protein>
<sequence length="207" mass="24941">MIDVFIKPLINITDIIFKHSDLSPKQRKSSKAILQIYWTLDEMEMYSQHFLEGLEIISKEKRIPSRMSIILNQLQKNINKMHKMFSEDKFGFKAQSWCIWNIYGDISEREFKELLGIKLHRLNKWNNILTTIRNSLEIDYDNPNTSLKYNIYDLDENENLVLYNIFDDEYLKREIQNTKEVIIQLQNIRTKLKTFIKEKYDQDAFFA</sequence>
<reference evidence="1" key="1">
    <citation type="journal article" date="2019" name="Pathogens">
        <title>In silico Identification of Novel Toxin Homologs and Associated Mobile Genetic Elements in Clostridium perfringens.</title>
        <authorList>
            <person name="Lacey J.A."/>
            <person name="Johanesen P.A."/>
            <person name="Lyras D."/>
            <person name="Moore R.J."/>
        </authorList>
    </citation>
    <scope>NUCLEOTIDE SEQUENCE</scope>
    <source>
        <strain evidence="1">T1</strain>
        <plasmid evidence="1">pCPT1</plasmid>
    </source>
</reference>
<dbReference type="EMBL" id="MK285059">
    <property type="protein sequence ID" value="QDB01115.1"/>
    <property type="molecule type" value="Genomic_DNA"/>
</dbReference>
<dbReference type="RefSeq" id="WP_224377452.1">
    <property type="nucleotide sequence ID" value="NZ_CP075909.1"/>
</dbReference>
<evidence type="ECO:0000313" key="1">
    <source>
        <dbReference type="EMBL" id="QDB01115.1"/>
    </source>
</evidence>
<proteinExistence type="predicted"/>
<name>A0A4Y5T3U7_CLOPF</name>
<organism evidence="1">
    <name type="scientific">Clostridium perfringens</name>
    <dbReference type="NCBI Taxonomy" id="1502"/>
    <lineage>
        <taxon>Bacteria</taxon>
        <taxon>Bacillati</taxon>
        <taxon>Bacillota</taxon>
        <taxon>Clostridia</taxon>
        <taxon>Eubacteriales</taxon>
        <taxon>Clostridiaceae</taxon>
        <taxon>Clostridium</taxon>
    </lineage>
</organism>
<dbReference type="AlphaFoldDB" id="A0A4Y5T3U7"/>
<keyword evidence="1" id="KW-0614">Plasmid</keyword>
<accession>A0A4Y5T3U7</accession>